<gene>
    <name evidence="2" type="ORF">EVAR_95516_1</name>
</gene>
<feature type="compositionally biased region" description="Basic residues" evidence="1">
    <location>
        <begin position="41"/>
        <end position="54"/>
    </location>
</feature>
<proteinExistence type="predicted"/>
<dbReference type="AlphaFoldDB" id="A0A4C1UIU1"/>
<accession>A0A4C1UIU1</accession>
<sequence>MRAHDITFTFQADLPFDSDTPMHNLFSQNTAGRLRARAGCHLARSRRPPPRVGRRLAPPPPRRSRRPRQGATAPPISAAPAYAGRPRY</sequence>
<evidence type="ECO:0000313" key="3">
    <source>
        <dbReference type="Proteomes" id="UP000299102"/>
    </source>
</evidence>
<name>A0A4C1UIU1_EUMVA</name>
<evidence type="ECO:0000256" key="1">
    <source>
        <dbReference type="SAM" id="MobiDB-lite"/>
    </source>
</evidence>
<protein>
    <submittedName>
        <fullName evidence="2">Uncharacterized protein</fullName>
    </submittedName>
</protein>
<comment type="caution">
    <text evidence="2">The sequence shown here is derived from an EMBL/GenBank/DDBJ whole genome shotgun (WGS) entry which is preliminary data.</text>
</comment>
<organism evidence="2 3">
    <name type="scientific">Eumeta variegata</name>
    <name type="common">Bagworm moth</name>
    <name type="synonym">Eumeta japonica</name>
    <dbReference type="NCBI Taxonomy" id="151549"/>
    <lineage>
        <taxon>Eukaryota</taxon>
        <taxon>Metazoa</taxon>
        <taxon>Ecdysozoa</taxon>
        <taxon>Arthropoda</taxon>
        <taxon>Hexapoda</taxon>
        <taxon>Insecta</taxon>
        <taxon>Pterygota</taxon>
        <taxon>Neoptera</taxon>
        <taxon>Endopterygota</taxon>
        <taxon>Lepidoptera</taxon>
        <taxon>Glossata</taxon>
        <taxon>Ditrysia</taxon>
        <taxon>Tineoidea</taxon>
        <taxon>Psychidae</taxon>
        <taxon>Oiketicinae</taxon>
        <taxon>Eumeta</taxon>
    </lineage>
</organism>
<evidence type="ECO:0000313" key="2">
    <source>
        <dbReference type="EMBL" id="GBP26345.1"/>
    </source>
</evidence>
<feature type="region of interest" description="Disordered" evidence="1">
    <location>
        <begin position="41"/>
        <end position="88"/>
    </location>
</feature>
<reference evidence="2 3" key="1">
    <citation type="journal article" date="2019" name="Commun. Biol.">
        <title>The bagworm genome reveals a unique fibroin gene that provides high tensile strength.</title>
        <authorList>
            <person name="Kono N."/>
            <person name="Nakamura H."/>
            <person name="Ohtoshi R."/>
            <person name="Tomita M."/>
            <person name="Numata K."/>
            <person name="Arakawa K."/>
        </authorList>
    </citation>
    <scope>NUCLEOTIDE SEQUENCE [LARGE SCALE GENOMIC DNA]</scope>
</reference>
<dbReference type="EMBL" id="BGZK01000179">
    <property type="protein sequence ID" value="GBP26345.1"/>
    <property type="molecule type" value="Genomic_DNA"/>
</dbReference>
<dbReference type="Proteomes" id="UP000299102">
    <property type="component" value="Unassembled WGS sequence"/>
</dbReference>
<keyword evidence="3" id="KW-1185">Reference proteome</keyword>